<dbReference type="EMBL" id="CP036402">
    <property type="protein sequence ID" value="QBI20333.1"/>
    <property type="molecule type" value="Genomic_DNA"/>
</dbReference>
<evidence type="ECO:0000313" key="3">
    <source>
        <dbReference type="EMBL" id="QBI20333.1"/>
    </source>
</evidence>
<feature type="domain" description="NADP-dependent oxidoreductase" evidence="2">
    <location>
        <begin position="15"/>
        <end position="316"/>
    </location>
</feature>
<evidence type="ECO:0000256" key="1">
    <source>
        <dbReference type="SAM" id="MobiDB-lite"/>
    </source>
</evidence>
<dbReference type="RefSeq" id="WP_131155330.1">
    <property type="nucleotide sequence ID" value="NZ_CP036402.1"/>
</dbReference>
<dbReference type="KEGG" id="erz:ER308_12670"/>
<sequence>MRYRHIAPGLEVSEVGFGNWTVTTGWWGDYSREEAVRLHREAFDHGITFFDTADAYAEGYGEEVLGEALAGVRDDVVIGTKFGYDISDEATVARRGQQERSKDFGLGNVKEALEGSLRRLGVDCIDLWQLHNPRMAHLDDDDLFEYLEEAREAGKIRHYGVALGPKIGWLDEGVHAMRTREVAAVQMIYNLLEQDPGRDLLAVARETDTMMAVRVPHSSGMLEGNLTEDTVFPQGDHRRHRPRSWLVEGVRKIATLDFLTEERTLGQAALRWILADPNVATTLPNIYSIDQIEEFAGAADVPDLAQWELARIQALYAENFGVEPGGEAVAANEHGAPGAVEGDRTNREHADAPLSQALEG</sequence>
<feature type="compositionally biased region" description="Basic and acidic residues" evidence="1">
    <location>
        <begin position="341"/>
        <end position="351"/>
    </location>
</feature>
<accession>A0A411YGK2</accession>
<dbReference type="Pfam" id="PF00248">
    <property type="entry name" value="Aldo_ket_red"/>
    <property type="match status" value="1"/>
</dbReference>
<dbReference type="CDD" id="cd19086">
    <property type="entry name" value="AKR_AKR11C1"/>
    <property type="match status" value="1"/>
</dbReference>
<dbReference type="PANTHER" id="PTHR43312:SF1">
    <property type="entry name" value="NADP-DEPENDENT OXIDOREDUCTASE DOMAIN-CONTAINING PROTEIN"/>
    <property type="match status" value="1"/>
</dbReference>
<evidence type="ECO:0000259" key="2">
    <source>
        <dbReference type="Pfam" id="PF00248"/>
    </source>
</evidence>
<dbReference type="InterPro" id="IPR023210">
    <property type="entry name" value="NADP_OxRdtase_dom"/>
</dbReference>
<dbReference type="OrthoDB" id="9768793at2"/>
<proteinExistence type="predicted"/>
<dbReference type="Gene3D" id="3.20.20.100">
    <property type="entry name" value="NADP-dependent oxidoreductase domain"/>
    <property type="match status" value="1"/>
</dbReference>
<dbReference type="PANTHER" id="PTHR43312">
    <property type="entry name" value="D-THREO-ALDOSE 1-DEHYDROGENASE"/>
    <property type="match status" value="1"/>
</dbReference>
<dbReference type="Proteomes" id="UP000291469">
    <property type="component" value="Chromosome"/>
</dbReference>
<protein>
    <submittedName>
        <fullName evidence="3">Aldo/keto reductase</fullName>
    </submittedName>
</protein>
<gene>
    <name evidence="3" type="ORF">ER308_12670</name>
</gene>
<dbReference type="InterPro" id="IPR036812">
    <property type="entry name" value="NAD(P)_OxRdtase_dom_sf"/>
</dbReference>
<dbReference type="AlphaFoldDB" id="A0A411YGK2"/>
<dbReference type="InterPro" id="IPR053135">
    <property type="entry name" value="AKR2_Oxidoreductase"/>
</dbReference>
<name>A0A411YGK2_9ACTN</name>
<organism evidence="3 4">
    <name type="scientific">Egibacter rhizosphaerae</name>
    <dbReference type="NCBI Taxonomy" id="1670831"/>
    <lineage>
        <taxon>Bacteria</taxon>
        <taxon>Bacillati</taxon>
        <taxon>Actinomycetota</taxon>
        <taxon>Nitriliruptoria</taxon>
        <taxon>Egibacterales</taxon>
        <taxon>Egibacteraceae</taxon>
        <taxon>Egibacter</taxon>
    </lineage>
</organism>
<feature type="region of interest" description="Disordered" evidence="1">
    <location>
        <begin position="327"/>
        <end position="360"/>
    </location>
</feature>
<evidence type="ECO:0000313" key="4">
    <source>
        <dbReference type="Proteomes" id="UP000291469"/>
    </source>
</evidence>
<keyword evidence="4" id="KW-1185">Reference proteome</keyword>
<dbReference type="SUPFAM" id="SSF51430">
    <property type="entry name" value="NAD(P)-linked oxidoreductase"/>
    <property type="match status" value="1"/>
</dbReference>
<reference evidence="3 4" key="1">
    <citation type="submission" date="2019-01" db="EMBL/GenBank/DDBJ databases">
        <title>Egibacter rhizosphaerae EGI 80759T.</title>
        <authorList>
            <person name="Chen D.-D."/>
            <person name="Tian Y."/>
            <person name="Jiao J.-Y."/>
            <person name="Zhang X.-T."/>
            <person name="Zhang Y.-G."/>
            <person name="Zhang Y."/>
            <person name="Xiao M."/>
            <person name="Shu W.-S."/>
            <person name="Li W.-J."/>
        </authorList>
    </citation>
    <scope>NUCLEOTIDE SEQUENCE [LARGE SCALE GENOMIC DNA]</scope>
    <source>
        <strain evidence="3 4">EGI 80759</strain>
    </source>
</reference>